<name>A0ABQ7V574_SOLTU</name>
<organism evidence="1 2">
    <name type="scientific">Solanum tuberosum</name>
    <name type="common">Potato</name>
    <dbReference type="NCBI Taxonomy" id="4113"/>
    <lineage>
        <taxon>Eukaryota</taxon>
        <taxon>Viridiplantae</taxon>
        <taxon>Streptophyta</taxon>
        <taxon>Embryophyta</taxon>
        <taxon>Tracheophyta</taxon>
        <taxon>Spermatophyta</taxon>
        <taxon>Magnoliopsida</taxon>
        <taxon>eudicotyledons</taxon>
        <taxon>Gunneridae</taxon>
        <taxon>Pentapetalae</taxon>
        <taxon>asterids</taxon>
        <taxon>lamiids</taxon>
        <taxon>Solanales</taxon>
        <taxon>Solanaceae</taxon>
        <taxon>Solanoideae</taxon>
        <taxon>Solaneae</taxon>
        <taxon>Solanum</taxon>
    </lineage>
</organism>
<gene>
    <name evidence="1" type="ORF">KY290_022689</name>
</gene>
<protein>
    <submittedName>
        <fullName evidence="1">Uncharacterized protein</fullName>
    </submittedName>
</protein>
<sequence length="66" mass="6930">MQFGLNAISGTCNDVILGHLQYRAQCDLRAQCNLGHNAISGTMQSRAHAISGTCNLGHNAISGTCI</sequence>
<keyword evidence="2" id="KW-1185">Reference proteome</keyword>
<evidence type="ECO:0000313" key="1">
    <source>
        <dbReference type="EMBL" id="KAH0759196.1"/>
    </source>
</evidence>
<evidence type="ECO:0000313" key="2">
    <source>
        <dbReference type="Proteomes" id="UP000826656"/>
    </source>
</evidence>
<reference evidence="1 2" key="1">
    <citation type="journal article" date="2021" name="bioRxiv">
        <title>Chromosome-scale and haplotype-resolved genome assembly of a tetraploid potato cultivar.</title>
        <authorList>
            <person name="Sun H."/>
            <person name="Jiao W.-B."/>
            <person name="Krause K."/>
            <person name="Campoy J.A."/>
            <person name="Goel M."/>
            <person name="Folz-Donahue K."/>
            <person name="Kukat C."/>
            <person name="Huettel B."/>
            <person name="Schneeberger K."/>
        </authorList>
    </citation>
    <scope>NUCLEOTIDE SEQUENCE [LARGE SCALE GENOMIC DNA]</scope>
    <source>
        <strain evidence="1">SolTubOtavaFocal</strain>
        <tissue evidence="1">Leaves</tissue>
    </source>
</reference>
<comment type="caution">
    <text evidence="1">The sequence shown here is derived from an EMBL/GenBank/DDBJ whole genome shotgun (WGS) entry which is preliminary data.</text>
</comment>
<dbReference type="Proteomes" id="UP000826656">
    <property type="component" value="Unassembled WGS sequence"/>
</dbReference>
<dbReference type="EMBL" id="JAIVGD010000015">
    <property type="protein sequence ID" value="KAH0759196.1"/>
    <property type="molecule type" value="Genomic_DNA"/>
</dbReference>
<proteinExistence type="predicted"/>
<accession>A0ABQ7V574</accession>